<dbReference type="EMBL" id="CVMU01000401">
    <property type="protein sequence ID" value="CRG85357.1"/>
    <property type="molecule type" value="Genomic_DNA"/>
</dbReference>
<keyword evidence="2" id="KW-1185">Reference proteome</keyword>
<dbReference type="KEGG" id="prel:PRELSG_0009000"/>
<dbReference type="RefSeq" id="XP_028531283.1">
    <property type="nucleotide sequence ID" value="XM_028677012.1"/>
</dbReference>
<sequence length="413" mass="48836">MKYPLFSCKSNYYYDILNLTLSEDEEFENFLDCRNKKTELHCLFEKAVNKIIINTKKSCDINSDFEEIEKIENKKNEALDSDHLDDIDIFLKKNKCENVFLKKYKNNEDIILPPKNIKQRIYSLNEEDEIKNNKRDHYQNDKIIENFKNVLCNDLNKYFKDILENVKKNNEIHNQDNDNTNSDMYILSDDYSNINNRDALKDDTKNCNVSNNCIIKCSNGKNINYFSKENLKDLSYNNINSNINIYNGNETLKNDTNKKKRHTNKKNIMVYNSANNSNENIECNQNDLSKEKAYKKSRKIARKLLTKRNFHFSKKKLLNKENQFNLCNFNNFYNLKNNKPKKIMVNSQNKETLNYSNISINQLICDNNKSNSFDNSKSYVKIKDSSNVGSNEDFTFNHFQKNANNNILNKLLF</sequence>
<dbReference type="VEuPathDB" id="PlasmoDB:PRELSG_0009000"/>
<evidence type="ECO:0000313" key="1">
    <source>
        <dbReference type="EMBL" id="CRG85357.1"/>
    </source>
</evidence>
<organism evidence="1 2">
    <name type="scientific">Plasmodium relictum</name>
    <dbReference type="NCBI Taxonomy" id="85471"/>
    <lineage>
        <taxon>Eukaryota</taxon>
        <taxon>Sar</taxon>
        <taxon>Alveolata</taxon>
        <taxon>Apicomplexa</taxon>
        <taxon>Aconoidasida</taxon>
        <taxon>Haemosporida</taxon>
        <taxon>Plasmodiidae</taxon>
        <taxon>Plasmodium</taxon>
        <taxon>Plasmodium (Haemamoeba)</taxon>
    </lineage>
</organism>
<evidence type="ECO:0000313" key="2">
    <source>
        <dbReference type="Proteomes" id="UP000220158"/>
    </source>
</evidence>
<protein>
    <submittedName>
        <fullName evidence="1">Uncharacterized protein</fullName>
    </submittedName>
</protein>
<dbReference type="AlphaFoldDB" id="A0A1J1GNK6"/>
<proteinExistence type="predicted"/>
<gene>
    <name evidence="1" type="ORF">PRELSG_0009000</name>
</gene>
<dbReference type="Proteomes" id="UP000220158">
    <property type="component" value="Unassembled WGS sequence"/>
</dbReference>
<dbReference type="OrthoDB" id="381252at2759"/>
<reference evidence="1 2" key="1">
    <citation type="submission" date="2015-04" db="EMBL/GenBank/DDBJ databases">
        <authorList>
            <consortium name="Pathogen Informatics"/>
        </authorList>
    </citation>
    <scope>NUCLEOTIDE SEQUENCE [LARGE SCALE GENOMIC DNA]</scope>
    <source>
        <strain evidence="1 2">SGS1</strain>
    </source>
</reference>
<dbReference type="OMA" id="QKNANND"/>
<accession>A0A1J1GNK6</accession>
<name>A0A1J1GNK6_PLARL</name>
<dbReference type="GeneID" id="39734007"/>